<name>A0ABS8WAN8_9GAMM</name>
<dbReference type="InterPro" id="IPR001646">
    <property type="entry name" value="5peptide_repeat"/>
</dbReference>
<comment type="caution">
    <text evidence="1">The sequence shown here is derived from an EMBL/GenBank/DDBJ whole genome shotgun (WGS) entry which is preliminary data.</text>
</comment>
<dbReference type="Pfam" id="PF13599">
    <property type="entry name" value="Pentapeptide_4"/>
    <property type="match status" value="2"/>
</dbReference>
<dbReference type="PANTHER" id="PTHR42999">
    <property type="entry name" value="ANTIBIOTIC RESISTANCE PROTEIN MCBG"/>
    <property type="match status" value="1"/>
</dbReference>
<organism evidence="1 2">
    <name type="scientific">Motilimonas cestriensis</name>
    <dbReference type="NCBI Taxonomy" id="2742685"/>
    <lineage>
        <taxon>Bacteria</taxon>
        <taxon>Pseudomonadati</taxon>
        <taxon>Pseudomonadota</taxon>
        <taxon>Gammaproteobacteria</taxon>
        <taxon>Alteromonadales</taxon>
        <taxon>Alteromonadales genera incertae sedis</taxon>
        <taxon>Motilimonas</taxon>
    </lineage>
</organism>
<dbReference type="Proteomes" id="UP001201273">
    <property type="component" value="Unassembled WGS sequence"/>
</dbReference>
<dbReference type="InterPro" id="IPR052949">
    <property type="entry name" value="PA_immunity-related"/>
</dbReference>
<accession>A0ABS8WAN8</accession>
<evidence type="ECO:0000313" key="2">
    <source>
        <dbReference type="Proteomes" id="UP001201273"/>
    </source>
</evidence>
<keyword evidence="2" id="KW-1185">Reference proteome</keyword>
<dbReference type="SUPFAM" id="SSF141571">
    <property type="entry name" value="Pentapeptide repeat-like"/>
    <property type="match status" value="1"/>
</dbReference>
<dbReference type="PANTHER" id="PTHR42999:SF1">
    <property type="entry name" value="PENTAPEPTIDE REPEAT-CONTAINING PROTEIN"/>
    <property type="match status" value="1"/>
</dbReference>
<dbReference type="EMBL" id="JAIMJA010000009">
    <property type="protein sequence ID" value="MCE2595298.1"/>
    <property type="molecule type" value="Genomic_DNA"/>
</dbReference>
<gene>
    <name evidence="1" type="ORF">K6Y31_10770</name>
</gene>
<reference evidence="1 2" key="1">
    <citation type="journal article" date="2022" name="Environ. Microbiol. Rep.">
        <title>Eco-phylogenetic analyses reveal divergent evolution of vitamin B12 metabolism in the marine bacterial family 'Psychromonadaceae'.</title>
        <authorList>
            <person name="Jin X."/>
            <person name="Yang Y."/>
            <person name="Cao H."/>
            <person name="Gao B."/>
            <person name="Zhao Z."/>
        </authorList>
    </citation>
    <scope>NUCLEOTIDE SEQUENCE [LARGE SCALE GENOMIC DNA]</scope>
    <source>
        <strain evidence="1 2">MKS20</strain>
    </source>
</reference>
<protein>
    <submittedName>
        <fullName evidence="1">Pentapeptide repeat-containing protein</fullName>
    </submittedName>
</protein>
<dbReference type="Gene3D" id="2.160.20.80">
    <property type="entry name" value="E3 ubiquitin-protein ligase SopA"/>
    <property type="match status" value="1"/>
</dbReference>
<evidence type="ECO:0000313" key="1">
    <source>
        <dbReference type="EMBL" id="MCE2595298.1"/>
    </source>
</evidence>
<dbReference type="RefSeq" id="WP_233052787.1">
    <property type="nucleotide sequence ID" value="NZ_JAIMJA010000009.1"/>
</dbReference>
<proteinExistence type="predicted"/>
<sequence length="196" mass="22640">MFNHHTQYVDETFDQLISPDSYHSLTFEDCSFERCDFSEASFNRCQFIRCNFLQCNLSNISILGCQFNQVSFAACKMLGIDWTQVLWLDYVFDQTVSFKSCLVSDSTFFGLSLDELTLKDCKAHRVDFREGSFCRADFSGSDFHGSQFGQTNLTQANFVGAENYHMDITHNRLHKAKFSRYEAICLLSHLDIELVD</sequence>